<dbReference type="PROSITE" id="PS50893">
    <property type="entry name" value="ABC_TRANSPORTER_2"/>
    <property type="match status" value="1"/>
</dbReference>
<keyword evidence="2" id="KW-0472">Membrane</keyword>
<accession>A0A8J7K911</accession>
<name>A0A8J7K911_9NEIS</name>
<dbReference type="PANTHER" id="PTHR42711:SF1">
    <property type="entry name" value="ABC-TRANSPORT PROTEIN, ATP-BINDING COMPONENT"/>
    <property type="match status" value="1"/>
</dbReference>
<dbReference type="InterPro" id="IPR027417">
    <property type="entry name" value="P-loop_NTPase"/>
</dbReference>
<dbReference type="InterPro" id="IPR003439">
    <property type="entry name" value="ABC_transporter-like_ATP-bd"/>
</dbReference>
<dbReference type="InterPro" id="IPR050763">
    <property type="entry name" value="ABC_transporter_ATP-binding"/>
</dbReference>
<sequence>MMLIQAEALNRVYRSPLPGQSWGERFARLIRPKWSETHSVRDVSFGIARGECVALVGPNGAGKSTTIKMLTGILAPSSGRVSVAGFDPQRDRRAYVKHIGVVFGQRSQLWWDLPVQDSFRILQALFAVPEATYQQQLNLFRREGGLDEFWLRPVRTLSLGQRMLCEIAASFLHAPEVVFLDEPTIGLDLEMKARMRELIRQINRDAGTTVLITSHDVGDIEKLSQRLLLIDHGQLKFDGSLAHFRQSAGDGHWWAAKLGGDRDAAQALLAGHPAGLAVRHNGDWLEVARDERLPLPELLQLLAPFAIHDIKPVEQSLEDLLHGFYLAGKVGAREAA</sequence>
<dbReference type="InterPro" id="IPR003593">
    <property type="entry name" value="AAA+_ATPase"/>
</dbReference>
<evidence type="ECO:0000256" key="3">
    <source>
        <dbReference type="ARBA" id="ARBA00022741"/>
    </source>
</evidence>
<keyword evidence="1" id="KW-0813">Transport</keyword>
<proteinExistence type="predicted"/>
<evidence type="ECO:0000256" key="2">
    <source>
        <dbReference type="ARBA" id="ARBA00022475"/>
    </source>
</evidence>
<keyword evidence="4 6" id="KW-0067">ATP-binding</keyword>
<dbReference type="SMART" id="SM00382">
    <property type="entry name" value="AAA"/>
    <property type="match status" value="1"/>
</dbReference>
<dbReference type="PANTHER" id="PTHR42711">
    <property type="entry name" value="ABC TRANSPORTER ATP-BINDING PROTEIN"/>
    <property type="match status" value="1"/>
</dbReference>
<dbReference type="Gene3D" id="3.40.50.300">
    <property type="entry name" value="P-loop containing nucleotide triphosphate hydrolases"/>
    <property type="match status" value="1"/>
</dbReference>
<keyword evidence="2" id="KW-1003">Cell membrane</keyword>
<dbReference type="Proteomes" id="UP000604481">
    <property type="component" value="Unassembled WGS sequence"/>
</dbReference>
<dbReference type="AlphaFoldDB" id="A0A8J7K911"/>
<dbReference type="EMBL" id="JADFUA010000010">
    <property type="protein sequence ID" value="MBE9610513.1"/>
    <property type="molecule type" value="Genomic_DNA"/>
</dbReference>
<keyword evidence="7" id="KW-1185">Reference proteome</keyword>
<reference evidence="6 7" key="1">
    <citation type="submission" date="2020-10" db="EMBL/GenBank/DDBJ databases">
        <title>The genome sequence of Chitinilyticum litopenaei 4Y14.</title>
        <authorList>
            <person name="Liu Y."/>
        </authorList>
    </citation>
    <scope>NUCLEOTIDE SEQUENCE [LARGE SCALE GENOMIC DNA]</scope>
    <source>
        <strain evidence="6 7">4Y14</strain>
    </source>
</reference>
<evidence type="ECO:0000313" key="7">
    <source>
        <dbReference type="Proteomes" id="UP000604481"/>
    </source>
</evidence>
<dbReference type="Pfam" id="PF00005">
    <property type="entry name" value="ABC_tran"/>
    <property type="match status" value="1"/>
</dbReference>
<evidence type="ECO:0000256" key="1">
    <source>
        <dbReference type="ARBA" id="ARBA00022448"/>
    </source>
</evidence>
<dbReference type="GO" id="GO:0016887">
    <property type="term" value="F:ATP hydrolysis activity"/>
    <property type="evidence" value="ECO:0007669"/>
    <property type="project" value="InterPro"/>
</dbReference>
<organism evidence="6 7">
    <name type="scientific">Chitinilyticum piscinae</name>
    <dbReference type="NCBI Taxonomy" id="2866724"/>
    <lineage>
        <taxon>Bacteria</taxon>
        <taxon>Pseudomonadati</taxon>
        <taxon>Pseudomonadota</taxon>
        <taxon>Betaproteobacteria</taxon>
        <taxon>Neisseriales</taxon>
        <taxon>Chitinibacteraceae</taxon>
        <taxon>Chitinilyticum</taxon>
    </lineage>
</organism>
<protein>
    <submittedName>
        <fullName evidence="6">ATP-binding cassette domain-containing protein</fullName>
    </submittedName>
</protein>
<gene>
    <name evidence="6" type="ORF">INR99_14320</name>
</gene>
<dbReference type="SUPFAM" id="SSF52540">
    <property type="entry name" value="P-loop containing nucleoside triphosphate hydrolases"/>
    <property type="match status" value="1"/>
</dbReference>
<dbReference type="GO" id="GO:0005524">
    <property type="term" value="F:ATP binding"/>
    <property type="evidence" value="ECO:0007669"/>
    <property type="project" value="UniProtKB-KW"/>
</dbReference>
<comment type="caution">
    <text evidence="6">The sequence shown here is derived from an EMBL/GenBank/DDBJ whole genome shotgun (WGS) entry which is preliminary data.</text>
</comment>
<feature type="domain" description="ABC transporter" evidence="5">
    <location>
        <begin position="24"/>
        <end position="257"/>
    </location>
</feature>
<evidence type="ECO:0000313" key="6">
    <source>
        <dbReference type="EMBL" id="MBE9610513.1"/>
    </source>
</evidence>
<evidence type="ECO:0000259" key="5">
    <source>
        <dbReference type="PROSITE" id="PS50893"/>
    </source>
</evidence>
<keyword evidence="3" id="KW-0547">Nucleotide-binding</keyword>
<evidence type="ECO:0000256" key="4">
    <source>
        <dbReference type="ARBA" id="ARBA00022840"/>
    </source>
</evidence>